<organism evidence="1 2">
    <name type="scientific">Pilimelia columellifera subsp. columellifera</name>
    <dbReference type="NCBI Taxonomy" id="706583"/>
    <lineage>
        <taxon>Bacteria</taxon>
        <taxon>Bacillati</taxon>
        <taxon>Actinomycetota</taxon>
        <taxon>Actinomycetes</taxon>
        <taxon>Micromonosporales</taxon>
        <taxon>Micromonosporaceae</taxon>
        <taxon>Pilimelia</taxon>
    </lineage>
</organism>
<accession>A0ABN3NKT0</accession>
<evidence type="ECO:0000313" key="2">
    <source>
        <dbReference type="Proteomes" id="UP001499978"/>
    </source>
</evidence>
<comment type="caution">
    <text evidence="1">The sequence shown here is derived from an EMBL/GenBank/DDBJ whole genome shotgun (WGS) entry which is preliminary data.</text>
</comment>
<sequence length="63" mass="6978">MEAHDGDMSLNDTTDPVTTYTIRIPTHRPGNVRPVLGFAMSCEGHRLATVVRQGKHWGQFSLA</sequence>
<dbReference type="Proteomes" id="UP001499978">
    <property type="component" value="Unassembled WGS sequence"/>
</dbReference>
<name>A0ABN3NKT0_9ACTN</name>
<evidence type="ECO:0000313" key="1">
    <source>
        <dbReference type="EMBL" id="GAA2525290.1"/>
    </source>
</evidence>
<gene>
    <name evidence="1" type="ORF">GCM10010201_24930</name>
</gene>
<reference evidence="1 2" key="1">
    <citation type="journal article" date="2019" name="Int. J. Syst. Evol. Microbiol.">
        <title>The Global Catalogue of Microorganisms (GCM) 10K type strain sequencing project: providing services to taxonomists for standard genome sequencing and annotation.</title>
        <authorList>
            <consortium name="The Broad Institute Genomics Platform"/>
            <consortium name="The Broad Institute Genome Sequencing Center for Infectious Disease"/>
            <person name="Wu L."/>
            <person name="Ma J."/>
        </authorList>
    </citation>
    <scope>NUCLEOTIDE SEQUENCE [LARGE SCALE GENOMIC DNA]</scope>
    <source>
        <strain evidence="1 2">JCM 3367</strain>
    </source>
</reference>
<keyword evidence="2" id="KW-1185">Reference proteome</keyword>
<dbReference type="EMBL" id="BAAARY010000011">
    <property type="protein sequence ID" value="GAA2525290.1"/>
    <property type="molecule type" value="Genomic_DNA"/>
</dbReference>
<proteinExistence type="predicted"/>
<protein>
    <submittedName>
        <fullName evidence="1">Uncharacterized protein</fullName>
    </submittedName>
</protein>